<keyword evidence="2" id="KW-0862">Zinc</keyword>
<dbReference type="GO" id="GO:0004035">
    <property type="term" value="F:alkaline phosphatase activity"/>
    <property type="evidence" value="ECO:0007669"/>
    <property type="project" value="TreeGrafter"/>
</dbReference>
<keyword evidence="2" id="KW-0460">Magnesium</keyword>
<dbReference type="PANTHER" id="PTHR11596">
    <property type="entry name" value="ALKALINE PHOSPHATASE"/>
    <property type="match status" value="1"/>
</dbReference>
<evidence type="ECO:0000256" key="1">
    <source>
        <dbReference type="ARBA" id="ARBA00022553"/>
    </source>
</evidence>
<keyword evidence="2" id="KW-0479">Metal-binding</keyword>
<evidence type="ECO:0000313" key="3">
    <source>
        <dbReference type="EMBL" id="EWS77875.1"/>
    </source>
</evidence>
<reference evidence="3 4" key="1">
    <citation type="journal article" date="2014" name="Genome Announc.">
        <title>Draft Genome Sequence of Xylella fastidiosa Pear Leaf Scorch Strain in Taiwan.</title>
        <authorList>
            <person name="Su C.C."/>
            <person name="Deng W.L."/>
            <person name="Jan F.J."/>
            <person name="Chang C.J."/>
            <person name="Huang H."/>
            <person name="Chen J."/>
        </authorList>
    </citation>
    <scope>NUCLEOTIDE SEQUENCE [LARGE SCALE GENOMIC DNA]</scope>
    <source>
        <strain evidence="3 4">PLS229</strain>
    </source>
</reference>
<dbReference type="EMBL" id="JDSQ01000013">
    <property type="protein sequence ID" value="EWS77875.1"/>
    <property type="molecule type" value="Genomic_DNA"/>
</dbReference>
<dbReference type="AlphaFoldDB" id="Z9JHJ6"/>
<dbReference type="PANTHER" id="PTHR11596:SF5">
    <property type="entry name" value="ALKALINE PHOSPHATASE"/>
    <property type="match status" value="1"/>
</dbReference>
<feature type="binding site" evidence="2">
    <location>
        <position position="179"/>
    </location>
    <ligand>
        <name>Zn(2+)</name>
        <dbReference type="ChEBI" id="CHEBI:29105"/>
        <label>2</label>
    </ligand>
</feature>
<dbReference type="GO" id="GO:0046872">
    <property type="term" value="F:metal ion binding"/>
    <property type="evidence" value="ECO:0007669"/>
    <property type="project" value="UniProtKB-KW"/>
</dbReference>
<feature type="binding site" evidence="2">
    <location>
        <position position="70"/>
    </location>
    <ligand>
        <name>Zn(2+)</name>
        <dbReference type="ChEBI" id="CHEBI:29105"/>
        <label>2</label>
    </ligand>
</feature>
<comment type="cofactor">
    <cofactor evidence="2">
        <name>Mg(2+)</name>
        <dbReference type="ChEBI" id="CHEBI:18420"/>
    </cofactor>
    <text evidence="2">Binds 1 Mg(2+) ion.</text>
</comment>
<protein>
    <recommendedName>
        <fullName evidence="5">Alkaline phosphatase</fullName>
    </recommendedName>
</protein>
<feature type="binding site" evidence="2">
    <location>
        <position position="25"/>
    </location>
    <ligand>
        <name>Mg(2+)</name>
        <dbReference type="ChEBI" id="CHEBI:18420"/>
    </ligand>
</feature>
<sequence>MTRVAIQSLSRALSRDPHGFVLMVEGGRIDHAHHAGNAFRALDETIALSDAVREAVQPAPEDTLIVITADHSHTLHFVGYPVRGNPILGKVRGTSGEAGNRTQYARDLNALPYTTLTYANGPGHTAASNLQPAGAKHLGHEPRTDALLHGRPDLTNIDTESPHYLQEVLVPLPLQSESHSGEDVGIWATGPGSAAFRGVLEQHVIYHLIVQATPALRQRRCAAGTCNTDGVPVELPKVANFERKDRTVP</sequence>
<dbReference type="SMART" id="SM00098">
    <property type="entry name" value="alkPPc"/>
    <property type="match status" value="1"/>
</dbReference>
<dbReference type="eggNOG" id="COG1785">
    <property type="taxonomic scope" value="Bacteria"/>
</dbReference>
<gene>
    <name evidence="3" type="ORF">AF72_08840</name>
</gene>
<comment type="caution">
    <text evidence="3">The sequence shown here is derived from an EMBL/GenBank/DDBJ whole genome shotgun (WGS) entry which is preliminary data.</text>
</comment>
<feature type="binding site" evidence="2">
    <location>
        <position position="34"/>
    </location>
    <ligand>
        <name>Zn(2+)</name>
        <dbReference type="ChEBI" id="CHEBI:29105"/>
        <label>2</label>
    </ligand>
</feature>
<dbReference type="InterPro" id="IPR017850">
    <property type="entry name" value="Alkaline_phosphatase_core_sf"/>
</dbReference>
<name>Z9JHJ6_9GAMM</name>
<organism evidence="3 4">
    <name type="scientific">Xylella taiwanensis</name>
    <dbReference type="NCBI Taxonomy" id="1444770"/>
    <lineage>
        <taxon>Bacteria</taxon>
        <taxon>Pseudomonadati</taxon>
        <taxon>Pseudomonadota</taxon>
        <taxon>Gammaproteobacteria</taxon>
        <taxon>Lysobacterales</taxon>
        <taxon>Lysobacteraceae</taxon>
        <taxon>Xylella</taxon>
    </lineage>
</organism>
<dbReference type="InterPro" id="IPR001952">
    <property type="entry name" value="Alkaline_phosphatase"/>
</dbReference>
<feature type="binding site" evidence="2">
    <location>
        <position position="30"/>
    </location>
    <ligand>
        <name>Zn(2+)</name>
        <dbReference type="ChEBI" id="CHEBI:29105"/>
        <label>2</label>
    </ligand>
</feature>
<keyword evidence="1" id="KW-0597">Phosphoprotein</keyword>
<evidence type="ECO:0008006" key="5">
    <source>
        <dbReference type="Google" id="ProtNLM"/>
    </source>
</evidence>
<proteinExistence type="predicted"/>
<evidence type="ECO:0000256" key="2">
    <source>
        <dbReference type="PIRSR" id="PIRSR601952-2"/>
    </source>
</evidence>
<evidence type="ECO:0000313" key="4">
    <source>
        <dbReference type="Proteomes" id="UP000020406"/>
    </source>
</evidence>
<accession>Z9JHJ6</accession>
<dbReference type="Pfam" id="PF00245">
    <property type="entry name" value="Alk_phosphatase"/>
    <property type="match status" value="1"/>
</dbReference>
<dbReference type="STRING" id="1444770.AF72_08840"/>
<comment type="cofactor">
    <cofactor evidence="2">
        <name>Zn(2+)</name>
        <dbReference type="ChEBI" id="CHEBI:29105"/>
    </cofactor>
    <text evidence="2">Binds 2 Zn(2+) ions.</text>
</comment>
<dbReference type="PATRIC" id="fig|1444770.3.peg.2093"/>
<feature type="binding site" evidence="2">
    <location>
        <position position="71"/>
    </location>
    <ligand>
        <name>Zn(2+)</name>
        <dbReference type="ChEBI" id="CHEBI:29105"/>
        <label>2</label>
    </ligand>
</feature>
<dbReference type="Gene3D" id="3.40.720.10">
    <property type="entry name" value="Alkaline Phosphatase, subunit A"/>
    <property type="match status" value="1"/>
</dbReference>
<dbReference type="Proteomes" id="UP000020406">
    <property type="component" value="Unassembled WGS sequence"/>
</dbReference>
<dbReference type="SUPFAM" id="SSF53649">
    <property type="entry name" value="Alkaline phosphatase-like"/>
    <property type="match status" value="1"/>
</dbReference>